<name>A0A451A3C3_9GAMM</name>
<dbReference type="EMBL" id="CAADFV010000225">
    <property type="protein sequence ID" value="VFK69988.1"/>
    <property type="molecule type" value="Genomic_DNA"/>
</dbReference>
<feature type="domain" description="Transcriptional regulator-like" evidence="1">
    <location>
        <begin position="9"/>
        <end position="47"/>
    </location>
</feature>
<sequence>MMTNEWLPDWKDETAYPDIETTTQEKWAWEFLRKNPEYQRDFLAWEEKGDNCLRGKMLYADEYFGSILEEHQKIHDSTLKKYQEIHKKMEMEFSHKIAEIKRKYPDSVETIDYKFSKPKELEIEIPPELVEYERLHSKLPPMLIIQGDNGETIRTPSPFRFLMDKYGLSEYFVYEKGELIRTNKKFPDPANNEFRGKFADLLFNNVIIAFMSESKEKGWDISINVKYEEMCIGFRLDLPIGVQIEKAEKMLKDWQKNFKAMGGEIIEKRLQVNKYPIYLRLLDAKAKGVPDKEIIKILFPEVSNEYPDFKANKRVANDLKAANKLRDQDYRYIPYPKMKK</sequence>
<dbReference type="Pfam" id="PF20109">
    <property type="entry name" value="Trans_reg_dom"/>
    <property type="match status" value="1"/>
</dbReference>
<evidence type="ECO:0000313" key="2">
    <source>
        <dbReference type="EMBL" id="VFK60526.1"/>
    </source>
</evidence>
<dbReference type="EMBL" id="CAADFY010000218">
    <property type="protein sequence ID" value="VFK60526.1"/>
    <property type="molecule type" value="Genomic_DNA"/>
</dbReference>
<accession>A0A451A3C3</accession>
<dbReference type="AlphaFoldDB" id="A0A451A3C3"/>
<evidence type="ECO:0000259" key="1">
    <source>
        <dbReference type="Pfam" id="PF20109"/>
    </source>
</evidence>
<protein>
    <recommendedName>
        <fullName evidence="1">Transcriptional regulator-like domain-containing protein</fullName>
    </recommendedName>
</protein>
<reference evidence="2" key="1">
    <citation type="submission" date="2019-02" db="EMBL/GenBank/DDBJ databases">
        <authorList>
            <person name="Gruber-Vodicka R. H."/>
            <person name="Seah K. B. B."/>
        </authorList>
    </citation>
    <scope>NUCLEOTIDE SEQUENCE</scope>
    <source>
        <strain evidence="3">BECK_BY2</strain>
        <strain evidence="2">BECK_BY3</strain>
    </source>
</reference>
<dbReference type="InterPro" id="IPR045465">
    <property type="entry name" value="Trans_reg_dom"/>
</dbReference>
<organism evidence="2">
    <name type="scientific">Candidatus Kentrum sp. TUN</name>
    <dbReference type="NCBI Taxonomy" id="2126343"/>
    <lineage>
        <taxon>Bacteria</taxon>
        <taxon>Pseudomonadati</taxon>
        <taxon>Pseudomonadota</taxon>
        <taxon>Gammaproteobacteria</taxon>
        <taxon>Candidatus Kentrum</taxon>
    </lineage>
</organism>
<gene>
    <name evidence="3" type="ORF">BECKTUN1418E_GA0071001_12253</name>
    <name evidence="2" type="ORF">BECKTUN1418F_GA0071002_12183</name>
</gene>
<proteinExistence type="predicted"/>
<evidence type="ECO:0000313" key="3">
    <source>
        <dbReference type="EMBL" id="VFK69988.1"/>
    </source>
</evidence>